<dbReference type="Gene3D" id="1.10.10.10">
    <property type="entry name" value="Winged helix-like DNA-binding domain superfamily/Winged helix DNA-binding domain"/>
    <property type="match status" value="1"/>
</dbReference>
<name>A0A0W0TJ31_9GAMM</name>
<dbReference type="SUPFAM" id="SSF46785">
    <property type="entry name" value="Winged helix' DNA-binding domain"/>
    <property type="match status" value="1"/>
</dbReference>
<sequence length="152" mass="16959">MQLTQFTDYSLRALIYIALRKESCTIKDITEAYEISNNHMVKIIHNLAKLGLIKTIRGKNGGILMAAQSEAINLGQLIAQLEPHFDLVPCFNKEKANCCIAPVCKLRGVLHEAQAAFMSVLKHYTLADVLHNPNELSVFLNIKLEGSRVKPT</sequence>
<dbReference type="EMBL" id="LNYB01000085">
    <property type="protein sequence ID" value="KTC95189.1"/>
    <property type="molecule type" value="Genomic_DNA"/>
</dbReference>
<dbReference type="InterPro" id="IPR036390">
    <property type="entry name" value="WH_DNA-bd_sf"/>
</dbReference>
<dbReference type="PATRIC" id="fig|453.4.peg.3120"/>
<dbReference type="PANTHER" id="PTHR33221">
    <property type="entry name" value="WINGED HELIX-TURN-HELIX TRANSCRIPTIONAL REGULATOR, RRF2 FAMILY"/>
    <property type="match status" value="1"/>
</dbReference>
<evidence type="ECO:0000313" key="5">
    <source>
        <dbReference type="Proteomes" id="UP000251942"/>
    </source>
</evidence>
<dbReference type="GO" id="GO:0005829">
    <property type="term" value="C:cytosol"/>
    <property type="evidence" value="ECO:0007669"/>
    <property type="project" value="TreeGrafter"/>
</dbReference>
<evidence type="ECO:0000256" key="1">
    <source>
        <dbReference type="ARBA" id="ARBA00023125"/>
    </source>
</evidence>
<keyword evidence="4" id="KW-1185">Reference proteome</keyword>
<dbReference type="GO" id="GO:0003700">
    <property type="term" value="F:DNA-binding transcription factor activity"/>
    <property type="evidence" value="ECO:0007669"/>
    <property type="project" value="TreeGrafter"/>
</dbReference>
<keyword evidence="1 2" id="KW-0238">DNA-binding</keyword>
<dbReference type="AlphaFoldDB" id="A0A0W0TJ31"/>
<dbReference type="OrthoDB" id="9795923at2"/>
<dbReference type="RefSeq" id="WP_058447667.1">
    <property type="nucleotide sequence ID" value="NZ_CAAAHT010000042.1"/>
</dbReference>
<dbReference type="Pfam" id="PF02082">
    <property type="entry name" value="Rrf2"/>
    <property type="match status" value="1"/>
</dbReference>
<dbReference type="STRING" id="453.Lfee_2853"/>
<dbReference type="EMBL" id="UASS01000038">
    <property type="protein sequence ID" value="SPX62453.1"/>
    <property type="molecule type" value="Genomic_DNA"/>
</dbReference>
<reference evidence="3 5" key="2">
    <citation type="submission" date="2018-06" db="EMBL/GenBank/DDBJ databases">
        <authorList>
            <consortium name="Pathogen Informatics"/>
            <person name="Doyle S."/>
        </authorList>
    </citation>
    <scope>NUCLEOTIDE SEQUENCE [LARGE SCALE GENOMIC DNA]</scope>
    <source>
        <strain evidence="3 5">NCTC12022</strain>
    </source>
</reference>
<gene>
    <name evidence="2" type="primary">nsrR</name>
    <name evidence="2" type="ORF">Lfee_2853</name>
    <name evidence="3" type="ORF">NCTC12022_03214</name>
</gene>
<dbReference type="GO" id="GO:0003677">
    <property type="term" value="F:DNA binding"/>
    <property type="evidence" value="ECO:0007669"/>
    <property type="project" value="UniProtKB-KW"/>
</dbReference>
<evidence type="ECO:0000313" key="4">
    <source>
        <dbReference type="Proteomes" id="UP000054698"/>
    </source>
</evidence>
<dbReference type="Proteomes" id="UP000251942">
    <property type="component" value="Unassembled WGS sequence"/>
</dbReference>
<reference evidence="2 4" key="1">
    <citation type="submission" date="2015-11" db="EMBL/GenBank/DDBJ databases">
        <title>Genomic analysis of 38 Legionella species identifies large and diverse effector repertoires.</title>
        <authorList>
            <person name="Burstein D."/>
            <person name="Amaro F."/>
            <person name="Zusman T."/>
            <person name="Lifshitz Z."/>
            <person name="Cohen O."/>
            <person name="Gilbert J.A."/>
            <person name="Pupko T."/>
            <person name="Shuman H.A."/>
            <person name="Segal G."/>
        </authorList>
    </citation>
    <scope>NUCLEOTIDE SEQUENCE [LARGE SCALE GENOMIC DNA]</scope>
    <source>
        <strain evidence="2 4">WO-44C</strain>
    </source>
</reference>
<dbReference type="InterPro" id="IPR036388">
    <property type="entry name" value="WH-like_DNA-bd_sf"/>
</dbReference>
<evidence type="ECO:0000313" key="2">
    <source>
        <dbReference type="EMBL" id="KTC95189.1"/>
    </source>
</evidence>
<protein>
    <submittedName>
        <fullName evidence="2">DNA-binding transcriptional regulator</fullName>
    </submittedName>
</protein>
<dbReference type="InterPro" id="IPR000944">
    <property type="entry name" value="Tscrpt_reg_Rrf2"/>
</dbReference>
<dbReference type="PANTHER" id="PTHR33221:SF4">
    <property type="entry name" value="HTH-TYPE TRANSCRIPTIONAL REPRESSOR NSRR"/>
    <property type="match status" value="1"/>
</dbReference>
<organism evidence="2 4">
    <name type="scientific">Legionella feeleii</name>
    <dbReference type="NCBI Taxonomy" id="453"/>
    <lineage>
        <taxon>Bacteria</taxon>
        <taxon>Pseudomonadati</taxon>
        <taxon>Pseudomonadota</taxon>
        <taxon>Gammaproteobacteria</taxon>
        <taxon>Legionellales</taxon>
        <taxon>Legionellaceae</taxon>
        <taxon>Legionella</taxon>
    </lineage>
</organism>
<accession>A0A0W0TJ31</accession>
<proteinExistence type="predicted"/>
<dbReference type="Proteomes" id="UP000054698">
    <property type="component" value="Unassembled WGS sequence"/>
</dbReference>
<dbReference type="PROSITE" id="PS51197">
    <property type="entry name" value="HTH_RRF2_2"/>
    <property type="match status" value="1"/>
</dbReference>
<evidence type="ECO:0000313" key="3">
    <source>
        <dbReference type="EMBL" id="SPX62453.1"/>
    </source>
</evidence>
<dbReference type="NCBIfam" id="TIGR00738">
    <property type="entry name" value="rrf2_super"/>
    <property type="match status" value="1"/>
</dbReference>